<gene>
    <name evidence="1" type="primary">ubiG_25</name>
    <name evidence="1" type="ORF">SDC9_68745</name>
</gene>
<keyword evidence="1" id="KW-0489">Methyltransferase</keyword>
<accession>A0A644Y842</accession>
<keyword evidence="1" id="KW-0830">Ubiquinone</keyword>
<reference evidence="1" key="1">
    <citation type="submission" date="2019-08" db="EMBL/GenBank/DDBJ databases">
        <authorList>
            <person name="Kucharzyk K."/>
            <person name="Murdoch R.W."/>
            <person name="Higgins S."/>
            <person name="Loffler F."/>
        </authorList>
    </citation>
    <scope>NUCLEOTIDE SEQUENCE</scope>
</reference>
<dbReference type="EMBL" id="VSSQ01003776">
    <property type="protein sequence ID" value="MPM22294.1"/>
    <property type="molecule type" value="Genomic_DNA"/>
</dbReference>
<comment type="caution">
    <text evidence="1">The sequence shown here is derived from an EMBL/GenBank/DDBJ whole genome shotgun (WGS) entry which is preliminary data.</text>
</comment>
<dbReference type="InterPro" id="IPR029063">
    <property type="entry name" value="SAM-dependent_MTases_sf"/>
</dbReference>
<dbReference type="CDD" id="cd02440">
    <property type="entry name" value="AdoMet_MTases"/>
    <property type="match status" value="1"/>
</dbReference>
<protein>
    <submittedName>
        <fullName evidence="1">Ubiquinone biosynthesis O-methyltransferase</fullName>
        <ecNumber evidence="1">2.1.1.222</ecNumber>
    </submittedName>
</protein>
<dbReference type="PANTHER" id="PTHR43861:SF6">
    <property type="entry name" value="METHYLTRANSFERASE TYPE 11"/>
    <property type="match status" value="1"/>
</dbReference>
<dbReference type="GO" id="GO:0032259">
    <property type="term" value="P:methylation"/>
    <property type="evidence" value="ECO:0007669"/>
    <property type="project" value="UniProtKB-KW"/>
</dbReference>
<proteinExistence type="predicted"/>
<dbReference type="SUPFAM" id="SSF53335">
    <property type="entry name" value="S-adenosyl-L-methionine-dependent methyltransferases"/>
    <property type="match status" value="1"/>
</dbReference>
<keyword evidence="1" id="KW-0808">Transferase</keyword>
<evidence type="ECO:0000313" key="1">
    <source>
        <dbReference type="EMBL" id="MPM22294.1"/>
    </source>
</evidence>
<organism evidence="1">
    <name type="scientific">bioreactor metagenome</name>
    <dbReference type="NCBI Taxonomy" id="1076179"/>
    <lineage>
        <taxon>unclassified sequences</taxon>
        <taxon>metagenomes</taxon>
        <taxon>ecological metagenomes</taxon>
    </lineage>
</organism>
<dbReference type="AlphaFoldDB" id="A0A644Y842"/>
<sequence>MSEFTIRESDATELHRRRKNMYDTTDAYRRSFIDPATGLVEDRLTHYRPCPVCYAHAPRRMFEKNGGTYVKCGDCGMVYLNPVFKDDALVEYYKNNSSCQASAHESESDFYNSIYSRGLDVLSCFTEKGRLLDIGCSGGYFLDLAYQRGWKTAGVELNQAEVAIARERGHRIWDVPVEAIEFDVSFDAITMWDVFEHIKEGTEYLHTLRKILSPKGVVFLQIPNAWSLAARTLHERCNMFDGIEHVNLYTPDSITSLCEKNGFKILFLETVIDESNVLGKHFDYEDPYFGDRDGGRDLSFLSGDFIQKNKLGYKMQIILGI</sequence>
<dbReference type="PANTHER" id="PTHR43861">
    <property type="entry name" value="TRANS-ACONITATE 2-METHYLTRANSFERASE-RELATED"/>
    <property type="match status" value="1"/>
</dbReference>
<dbReference type="Pfam" id="PF13489">
    <property type="entry name" value="Methyltransf_23"/>
    <property type="match status" value="1"/>
</dbReference>
<dbReference type="GO" id="GO:0102208">
    <property type="term" value="F:2-polyprenyl-6-hydroxyphenol methylase activity"/>
    <property type="evidence" value="ECO:0007669"/>
    <property type="project" value="UniProtKB-EC"/>
</dbReference>
<dbReference type="SUPFAM" id="SSF57924">
    <property type="entry name" value="Inhibitor of apoptosis (IAP) repeat"/>
    <property type="match status" value="1"/>
</dbReference>
<name>A0A644Y842_9ZZZZ</name>
<dbReference type="Gene3D" id="3.40.50.150">
    <property type="entry name" value="Vaccinia Virus protein VP39"/>
    <property type="match status" value="1"/>
</dbReference>
<dbReference type="EC" id="2.1.1.222" evidence="1"/>